<dbReference type="SUPFAM" id="SSF51197">
    <property type="entry name" value="Clavaminate synthase-like"/>
    <property type="match status" value="1"/>
</dbReference>
<comment type="caution">
    <text evidence="2">The sequence shown here is derived from an EMBL/GenBank/DDBJ whole genome shotgun (WGS) entry which is preliminary data.</text>
</comment>
<dbReference type="Pfam" id="PF03171">
    <property type="entry name" value="2OG-FeII_Oxy"/>
    <property type="match status" value="1"/>
</dbReference>
<feature type="domain" description="Isopenicillin N synthase-like Fe(2+) 2OG dioxygenase" evidence="1">
    <location>
        <begin position="3"/>
        <end position="36"/>
    </location>
</feature>
<proteinExistence type="predicted"/>
<evidence type="ECO:0000313" key="3">
    <source>
        <dbReference type="Proteomes" id="UP000822688"/>
    </source>
</evidence>
<dbReference type="EMBL" id="CM026428">
    <property type="protein sequence ID" value="KAG0567072.1"/>
    <property type="molecule type" value="Genomic_DNA"/>
</dbReference>
<gene>
    <name evidence="2" type="ORF">KC19_7G108300</name>
</gene>
<evidence type="ECO:0000259" key="1">
    <source>
        <dbReference type="Pfam" id="PF03171"/>
    </source>
</evidence>
<dbReference type="InterPro" id="IPR027443">
    <property type="entry name" value="IPNS-like_sf"/>
</dbReference>
<sequence>MNKPSPDMLVVNVGDSFQVWSYERVKSVMHRALVKSLLRHWSTITVPCNTRRL</sequence>
<protein>
    <recommendedName>
        <fullName evidence="1">Isopenicillin N synthase-like Fe(2+) 2OG dioxygenase domain-containing protein</fullName>
    </recommendedName>
</protein>
<name>A0A8T0HDC0_CERPU</name>
<evidence type="ECO:0000313" key="2">
    <source>
        <dbReference type="EMBL" id="KAG0567072.1"/>
    </source>
</evidence>
<dbReference type="AlphaFoldDB" id="A0A8T0HDC0"/>
<organism evidence="2 3">
    <name type="scientific">Ceratodon purpureus</name>
    <name type="common">Fire moss</name>
    <name type="synonym">Dicranum purpureum</name>
    <dbReference type="NCBI Taxonomy" id="3225"/>
    <lineage>
        <taxon>Eukaryota</taxon>
        <taxon>Viridiplantae</taxon>
        <taxon>Streptophyta</taxon>
        <taxon>Embryophyta</taxon>
        <taxon>Bryophyta</taxon>
        <taxon>Bryophytina</taxon>
        <taxon>Bryopsida</taxon>
        <taxon>Dicranidae</taxon>
        <taxon>Pseudoditrichales</taxon>
        <taxon>Ditrichaceae</taxon>
        <taxon>Ceratodon</taxon>
    </lineage>
</organism>
<keyword evidence="3" id="KW-1185">Reference proteome</keyword>
<dbReference type="Proteomes" id="UP000822688">
    <property type="component" value="Chromosome 7"/>
</dbReference>
<dbReference type="Gene3D" id="2.60.120.330">
    <property type="entry name" value="B-lactam Antibiotic, Isopenicillin N Synthase, Chain"/>
    <property type="match status" value="1"/>
</dbReference>
<reference evidence="2" key="1">
    <citation type="submission" date="2020-06" db="EMBL/GenBank/DDBJ databases">
        <title>WGS assembly of Ceratodon purpureus strain R40.</title>
        <authorList>
            <person name="Carey S.B."/>
            <person name="Jenkins J."/>
            <person name="Shu S."/>
            <person name="Lovell J.T."/>
            <person name="Sreedasyam A."/>
            <person name="Maumus F."/>
            <person name="Tiley G.P."/>
            <person name="Fernandez-Pozo N."/>
            <person name="Barry K."/>
            <person name="Chen C."/>
            <person name="Wang M."/>
            <person name="Lipzen A."/>
            <person name="Daum C."/>
            <person name="Saski C.A."/>
            <person name="Payton A.C."/>
            <person name="Mcbreen J.C."/>
            <person name="Conrad R.E."/>
            <person name="Kollar L.M."/>
            <person name="Olsson S."/>
            <person name="Huttunen S."/>
            <person name="Landis J.B."/>
            <person name="Wickett N.J."/>
            <person name="Johnson M.G."/>
            <person name="Rensing S.A."/>
            <person name="Grimwood J."/>
            <person name="Schmutz J."/>
            <person name="Mcdaniel S.F."/>
        </authorList>
    </citation>
    <scope>NUCLEOTIDE SEQUENCE</scope>
    <source>
        <strain evidence="2">R40</strain>
    </source>
</reference>
<accession>A0A8T0HDC0</accession>
<dbReference type="InterPro" id="IPR044861">
    <property type="entry name" value="IPNS-like_FE2OG_OXY"/>
</dbReference>